<organism evidence="3 4">
    <name type="scientific">Mariniphaga sediminis</name>
    <dbReference type="NCBI Taxonomy" id="1628158"/>
    <lineage>
        <taxon>Bacteria</taxon>
        <taxon>Pseudomonadati</taxon>
        <taxon>Bacteroidota</taxon>
        <taxon>Bacteroidia</taxon>
        <taxon>Marinilabiliales</taxon>
        <taxon>Prolixibacteraceae</taxon>
        <taxon>Mariniphaga</taxon>
    </lineage>
</organism>
<dbReference type="InterPro" id="IPR037066">
    <property type="entry name" value="Plug_dom_sf"/>
</dbReference>
<dbReference type="AlphaFoldDB" id="A0A399CSF9"/>
<keyword evidence="1" id="KW-0812">Transmembrane</keyword>
<dbReference type="Gene3D" id="2.170.130.10">
    <property type="entry name" value="TonB-dependent receptor, plug domain"/>
    <property type="match status" value="1"/>
</dbReference>
<keyword evidence="1" id="KW-0813">Transport</keyword>
<evidence type="ECO:0000313" key="4">
    <source>
        <dbReference type="Proteomes" id="UP000266441"/>
    </source>
</evidence>
<evidence type="ECO:0000259" key="2">
    <source>
        <dbReference type="Pfam" id="PF07715"/>
    </source>
</evidence>
<dbReference type="PROSITE" id="PS52016">
    <property type="entry name" value="TONB_DEPENDENT_REC_3"/>
    <property type="match status" value="1"/>
</dbReference>
<proteinExistence type="inferred from homology"/>
<evidence type="ECO:0000313" key="3">
    <source>
        <dbReference type="EMBL" id="RIH62995.1"/>
    </source>
</evidence>
<dbReference type="InterPro" id="IPR023997">
    <property type="entry name" value="TonB-dep_OMP_SusC/RagA_CS"/>
</dbReference>
<dbReference type="NCBIfam" id="TIGR04057">
    <property type="entry name" value="SusC_RagA_signa"/>
    <property type="match status" value="1"/>
</dbReference>
<keyword evidence="1" id="KW-0472">Membrane</keyword>
<dbReference type="SUPFAM" id="SSF56935">
    <property type="entry name" value="Porins"/>
    <property type="match status" value="1"/>
</dbReference>
<gene>
    <name evidence="3" type="ORF">D1164_21830</name>
</gene>
<evidence type="ECO:0000256" key="1">
    <source>
        <dbReference type="PROSITE-ProRule" id="PRU01360"/>
    </source>
</evidence>
<name>A0A399CSF9_9BACT</name>
<keyword evidence="4" id="KW-1185">Reference proteome</keyword>
<comment type="similarity">
    <text evidence="1">Belongs to the TonB-dependent receptor family.</text>
</comment>
<protein>
    <submittedName>
        <fullName evidence="3">SusC/RagA family TonB-linked outer membrane protein</fullName>
    </submittedName>
</protein>
<dbReference type="GO" id="GO:0009279">
    <property type="term" value="C:cell outer membrane"/>
    <property type="evidence" value="ECO:0007669"/>
    <property type="project" value="UniProtKB-SubCell"/>
</dbReference>
<comment type="subcellular location">
    <subcellularLocation>
        <location evidence="1">Cell outer membrane</location>
        <topology evidence="1">Multi-pass membrane protein</topology>
    </subcellularLocation>
</comment>
<keyword evidence="1" id="KW-1134">Transmembrane beta strand</keyword>
<dbReference type="Pfam" id="PF07715">
    <property type="entry name" value="Plug"/>
    <property type="match status" value="1"/>
</dbReference>
<feature type="domain" description="TonB-dependent receptor plug" evidence="2">
    <location>
        <begin position="76"/>
        <end position="179"/>
    </location>
</feature>
<reference evidence="3 4" key="1">
    <citation type="journal article" date="2015" name="Int. J. Syst. Evol. Microbiol.">
        <title>Mariniphaga sediminis sp. nov., isolated from coastal sediment.</title>
        <authorList>
            <person name="Wang F.Q."/>
            <person name="Shen Q.Y."/>
            <person name="Chen G.J."/>
            <person name="Du Z.J."/>
        </authorList>
    </citation>
    <scope>NUCLEOTIDE SEQUENCE [LARGE SCALE GENOMIC DNA]</scope>
    <source>
        <strain evidence="3 4">SY21</strain>
    </source>
</reference>
<dbReference type="OrthoDB" id="1032271at2"/>
<dbReference type="Proteomes" id="UP000266441">
    <property type="component" value="Unassembled WGS sequence"/>
</dbReference>
<dbReference type="NCBIfam" id="TIGR04056">
    <property type="entry name" value="OMP_RagA_SusC"/>
    <property type="match status" value="1"/>
</dbReference>
<comment type="caution">
    <text evidence="3">The sequence shown here is derived from an EMBL/GenBank/DDBJ whole genome shotgun (WGS) entry which is preliminary data.</text>
</comment>
<dbReference type="EMBL" id="QWET01000028">
    <property type="protein sequence ID" value="RIH62995.1"/>
    <property type="molecule type" value="Genomic_DNA"/>
</dbReference>
<dbReference type="InterPro" id="IPR039426">
    <property type="entry name" value="TonB-dep_rcpt-like"/>
</dbReference>
<dbReference type="InterPro" id="IPR012910">
    <property type="entry name" value="Plug_dom"/>
</dbReference>
<accession>A0A399CSF9</accession>
<dbReference type="InterPro" id="IPR023996">
    <property type="entry name" value="TonB-dep_OMP_SusC/RagA"/>
</dbReference>
<keyword evidence="1" id="KW-0998">Cell outer membrane</keyword>
<sequence>MEHYRWRVPFYAVKTKNYNEMKKYNNIRYSIFWIVLLLAACNVFGQQKMIPKDTIIQSEKDDLIQLGFGLKREKGELSAAVGIIKSSDIIKSSAINPANALFGKIPGLAVMENGGGSWRNDPDLFIRGTGTSGDASILVLVDGFERPISSLSIHEIESIEVLKDAAALAMFGLRGANGVLLVTTKRGNDQGQSVSLSYEHGITRAFRLPEFQNSYDYAVSMNQARSNDGLSPLYSSNELNLFKSGNSPYFYPNVDWINESLRDYGNMDNWNASFQGNIKGIRYFSMLNYQTDKGLLGPVGENKGYDTQLSFNKFNLRTNIDVDLTKSTNLSVNLGGYLRESQSPGNGQDNIMYSLFSVPSAAFPVKTYNNNWGGSSAYVANPVAQISASGYGIQYVRELFVDGRLEQELDFILDGLSGELAMSYDNSATFMEGKIKQFEYETLDITKDPDSGNITDTTSNFFGEDTELSYYHFLGSQWRRATFEGNLKYSYDWGNSKLNSALIFQQDNMVRTGQFNTFIRRMIALNAHYSLRGKYFADLSMSYNGTNILPDGQRFGMFPAVSFAWNLSDEDWFDSRMFNYIKLRTSWGLAGNDLIPQNINTTKIIGAAGYYFTSNNNYISGFKEGALGNADVTYETSNKVNLGIDAKMFEKLDLTVDLFYDRRKNILVESSGLTSEVFGNSTGLTNTGIIENKGLELGLNLEDKIGDFGYFINGQLSFVRNKIIEMGEEYRPYEYLKRTGRSVGQAFGLEAIGFFEDEADIQSSPKQLFSIVKPGDIKYKDQNDDGVVDEYDIKPIGYNTINPELYFSASIGAEYKGFGFDALFQGAANQTQYLNTPSVFWPLRGYTTISESAADKSWTIDNKSSAVYPRLTTQENANNYRPNDIWFKNGGYLKLRSVELFYNLPHSLLSNFKLSEMQLYLRATNLFSVDDIKVVDPESVGVGYPTTKLFSIGTKIDF</sequence>